<sequence>MFLYNKNIIFEKQAIYFMSNLPKLFLCWNALSLPAFYIFFKVLNFFFADRPIPENQIIAVSILFAIYFMLLFAATWLGGQQKWKSRTAGLGILLIAFLFLVLYGYELIYSWLPALGINFHNPNKSFRIIEFRKRLTTGFLVTWIIASAMVFALRYFSNKKRLNLKKEKLKQLNNDISLLKSQLNAKHLCPHFIEGVIAITMGKMTTDKQEDNLDNLLKLASVMHHAIEMQETESSIPIKKEWEQVVNLLDLASLGQKEAIEKVSLPPSLQDIRIPIGLFLTPVENAIKYGDVLKGSSFSVRFIIGQDKWIFRVVNDIIHAKRNSIKSQKTGYKLLSKRITNGNWPIKIKRKESQTQYLVSISGPLN</sequence>
<feature type="transmembrane region" description="Helical" evidence="1">
    <location>
        <begin position="135"/>
        <end position="156"/>
    </location>
</feature>
<dbReference type="Proteomes" id="UP000016584">
    <property type="component" value="Unassembled WGS sequence"/>
</dbReference>
<dbReference type="AlphaFoldDB" id="U2HBZ5"/>
<protein>
    <recommendedName>
        <fullName evidence="4">Signal transduction histidine kinase internal region domain-containing protein</fullName>
    </recommendedName>
</protein>
<evidence type="ECO:0008006" key="4">
    <source>
        <dbReference type="Google" id="ProtNLM"/>
    </source>
</evidence>
<accession>U2HBZ5</accession>
<reference evidence="2 3" key="1">
    <citation type="journal article" date="2013" name="Genome Announc.">
        <title>The Draft Genome Sequence of Sphingomonas paucimobilis Strain HER1398 (Proteobacteria), Host to the Giant PAU Phage, Indicates That It Is a Member of the Genus Sphingobacterium (Bacteroidetes).</title>
        <authorList>
            <person name="White R.A.III."/>
            <person name="Suttle C.A."/>
        </authorList>
    </citation>
    <scope>NUCLEOTIDE SEQUENCE [LARGE SCALE GENOMIC DNA]</scope>
    <source>
        <strain evidence="2 3">HER1398</strain>
    </source>
</reference>
<organism evidence="2 3">
    <name type="scientific">Sphingobacterium paucimobilis HER1398</name>
    <dbReference type="NCBI Taxonomy" id="1346330"/>
    <lineage>
        <taxon>Bacteria</taxon>
        <taxon>Pseudomonadati</taxon>
        <taxon>Bacteroidota</taxon>
        <taxon>Sphingobacteriia</taxon>
        <taxon>Sphingobacteriales</taxon>
        <taxon>Sphingobacteriaceae</taxon>
        <taxon>Sphingobacterium</taxon>
    </lineage>
</organism>
<dbReference type="PATRIC" id="fig|1346330.5.peg.2606"/>
<keyword evidence="1" id="KW-0472">Membrane</keyword>
<evidence type="ECO:0000313" key="2">
    <source>
        <dbReference type="EMBL" id="ERJ59271.1"/>
    </source>
</evidence>
<keyword evidence="3" id="KW-1185">Reference proteome</keyword>
<feature type="transmembrane region" description="Helical" evidence="1">
    <location>
        <begin position="90"/>
        <end position="112"/>
    </location>
</feature>
<comment type="caution">
    <text evidence="2">The sequence shown here is derived from an EMBL/GenBank/DDBJ whole genome shotgun (WGS) entry which is preliminary data.</text>
</comment>
<feature type="transmembrane region" description="Helical" evidence="1">
    <location>
        <begin position="21"/>
        <end position="40"/>
    </location>
</feature>
<proteinExistence type="predicted"/>
<dbReference type="EMBL" id="ATDL01000015">
    <property type="protein sequence ID" value="ERJ59271.1"/>
    <property type="molecule type" value="Genomic_DNA"/>
</dbReference>
<keyword evidence="1" id="KW-1133">Transmembrane helix</keyword>
<feature type="transmembrane region" description="Helical" evidence="1">
    <location>
        <begin position="56"/>
        <end position="78"/>
    </location>
</feature>
<name>U2HBZ5_9SPHI</name>
<evidence type="ECO:0000256" key="1">
    <source>
        <dbReference type="SAM" id="Phobius"/>
    </source>
</evidence>
<evidence type="ECO:0000313" key="3">
    <source>
        <dbReference type="Proteomes" id="UP000016584"/>
    </source>
</evidence>
<keyword evidence="1" id="KW-0812">Transmembrane</keyword>
<gene>
    <name evidence="2" type="ORF">M472_10845</name>
</gene>
<dbReference type="STRING" id="1346330.M472_10845"/>